<dbReference type="Pfam" id="PF04597">
    <property type="entry name" value="Ribophorin_I"/>
    <property type="match status" value="1"/>
</dbReference>
<keyword evidence="8 10" id="KW-1133">Transmembrane helix</keyword>
<proteinExistence type="inferred from homology"/>
<evidence type="ECO:0000256" key="10">
    <source>
        <dbReference type="RuleBase" id="RU361143"/>
    </source>
</evidence>
<comment type="subunit">
    <text evidence="10">Component of the oligosaccharyltransferase (OST) complex.</text>
</comment>
<gene>
    <name evidence="11" type="primary">OST1</name>
    <name evidence="11" type="ORF">H4219_004595</name>
</gene>
<evidence type="ECO:0000256" key="4">
    <source>
        <dbReference type="ARBA" id="ARBA00008905"/>
    </source>
</evidence>
<comment type="pathway">
    <text evidence="3 10">Protein modification; protein glycosylation.</text>
</comment>
<evidence type="ECO:0000256" key="1">
    <source>
        <dbReference type="ARBA" id="ARBA00002791"/>
    </source>
</evidence>
<evidence type="ECO:0000256" key="7">
    <source>
        <dbReference type="ARBA" id="ARBA00022824"/>
    </source>
</evidence>
<comment type="subcellular location">
    <subcellularLocation>
        <location evidence="2 10">Endoplasmic reticulum membrane</location>
        <topology evidence="2 10">Single-pass type I membrane protein</topology>
    </subcellularLocation>
</comment>
<dbReference type="GO" id="GO:0018279">
    <property type="term" value="P:protein N-linked glycosylation via asparagine"/>
    <property type="evidence" value="ECO:0007669"/>
    <property type="project" value="TreeGrafter"/>
</dbReference>
<evidence type="ECO:0000256" key="2">
    <source>
        <dbReference type="ARBA" id="ARBA00004115"/>
    </source>
</evidence>
<keyword evidence="12" id="KW-1185">Reference proteome</keyword>
<dbReference type="InterPro" id="IPR007676">
    <property type="entry name" value="Ribophorin_I"/>
</dbReference>
<name>A0A9W7ZZ83_9FUNG</name>
<keyword evidence="7 10" id="KW-0256">Endoplasmic reticulum</keyword>
<comment type="caution">
    <text evidence="11">The sequence shown here is derived from an EMBL/GenBank/DDBJ whole genome shotgun (WGS) entry which is preliminary data.</text>
</comment>
<protein>
    <recommendedName>
        <fullName evidence="10">Dolichyl-diphosphooligosaccharide--protein glycosyltransferase subunit 1</fullName>
    </recommendedName>
</protein>
<dbReference type="PANTHER" id="PTHR21049:SF0">
    <property type="entry name" value="DOLICHYL-DIPHOSPHOOLIGOSACCHARIDE--PROTEIN GLYCOSYLTRANSFERASE SUBUNIT 1"/>
    <property type="match status" value="1"/>
</dbReference>
<evidence type="ECO:0000256" key="5">
    <source>
        <dbReference type="ARBA" id="ARBA00022692"/>
    </source>
</evidence>
<comment type="similarity">
    <text evidence="4 10">Belongs to the OST1 family.</text>
</comment>
<evidence type="ECO:0000256" key="3">
    <source>
        <dbReference type="ARBA" id="ARBA00004922"/>
    </source>
</evidence>
<feature type="transmembrane region" description="Helical" evidence="10">
    <location>
        <begin position="425"/>
        <end position="446"/>
    </location>
</feature>
<keyword evidence="5 10" id="KW-0812">Transmembrane</keyword>
<dbReference type="AlphaFoldDB" id="A0A9W7ZZ83"/>
<reference evidence="11" key="1">
    <citation type="submission" date="2022-07" db="EMBL/GenBank/DDBJ databases">
        <title>Phylogenomic reconstructions and comparative analyses of Kickxellomycotina fungi.</title>
        <authorList>
            <person name="Reynolds N.K."/>
            <person name="Stajich J.E."/>
            <person name="Barry K."/>
            <person name="Grigoriev I.V."/>
            <person name="Crous P."/>
            <person name="Smith M.E."/>
        </authorList>
    </citation>
    <scope>NUCLEOTIDE SEQUENCE</scope>
    <source>
        <strain evidence="11">NBRC 100468</strain>
    </source>
</reference>
<keyword evidence="6" id="KW-0732">Signal</keyword>
<sequence>SSDSLDGLVNNNVIREVNLKSTSVIREKVGISISNENKEKTFSSYPFPLNSELVEKLGHIGAEERKSNKPLNVIKRGYDKENDSAIYDVYFDEPLKPGDKISININLAFVRQLRPLPAKIGLLDHPSWVWNGNGYISLMVPSKKQKTIITLPQAGSTAIRNFSTQPSPASTDGKKKITYGPYSNVGSFSNKPISIHYDNDDQNLHAFAHRREMHVSHWGNNLNVLEHYQIHNDGATLNGPFDKVAQQLASIRMKPQNAVLGLPIEVPVLSRNIYFVDEIGNVSTSNIYYDNAGNRKFIRLAPRYPLVGGWNYTWWHGYDMPLDSVLKYNSQDGRYNLKVKFYEGMVDTSVDKFELQVVLPEGAIDIQVANPLDVNEESARPYYTYFDSTGRTMLVFSQYNVVNEYKQDIHISYRYSLFATLQKPIILSLAIFSIFLLTTITSRLSIGLTKLKKQKKL</sequence>
<accession>A0A9W7ZZ83</accession>
<comment type="function">
    <text evidence="1 10">Subunit of the oligosaccharyl transferase (OST) complex that catalyzes the initial transfer of a defined glycan (Glc(3)Man(9)GlcNAc(2) in eukaryotes) from the lipid carrier dolichol-pyrophosphate to an asparagine residue within an Asn-X-Ser/Thr consensus motif in nascent polypeptide chains, the first step in protein N-glycosylation. N-glycosylation occurs cotranslationally and the complex associates with the Sec61 complex at the channel-forming translocon complex that mediates protein translocation across the endoplasmic reticulum (ER). All subunits are required for a maximal enzyme activity.</text>
</comment>
<evidence type="ECO:0000256" key="9">
    <source>
        <dbReference type="ARBA" id="ARBA00023136"/>
    </source>
</evidence>
<dbReference type="PANTHER" id="PTHR21049">
    <property type="entry name" value="RIBOPHORIN I"/>
    <property type="match status" value="1"/>
</dbReference>
<dbReference type="EMBL" id="JANBPU010000176">
    <property type="protein sequence ID" value="KAJ1914855.1"/>
    <property type="molecule type" value="Genomic_DNA"/>
</dbReference>
<dbReference type="OrthoDB" id="310030at2759"/>
<dbReference type="GO" id="GO:0008250">
    <property type="term" value="C:oligosaccharyltransferase complex"/>
    <property type="evidence" value="ECO:0007669"/>
    <property type="project" value="UniProtKB-UniRule"/>
</dbReference>
<keyword evidence="9 10" id="KW-0472">Membrane</keyword>
<evidence type="ECO:0000256" key="6">
    <source>
        <dbReference type="ARBA" id="ARBA00022729"/>
    </source>
</evidence>
<dbReference type="Proteomes" id="UP001150538">
    <property type="component" value="Unassembled WGS sequence"/>
</dbReference>
<evidence type="ECO:0000313" key="12">
    <source>
        <dbReference type="Proteomes" id="UP001150538"/>
    </source>
</evidence>
<evidence type="ECO:0000256" key="8">
    <source>
        <dbReference type="ARBA" id="ARBA00022989"/>
    </source>
</evidence>
<feature type="non-terminal residue" evidence="11">
    <location>
        <position position="1"/>
    </location>
</feature>
<organism evidence="11 12">
    <name type="scientific">Mycoemilia scoparia</name>
    <dbReference type="NCBI Taxonomy" id="417184"/>
    <lineage>
        <taxon>Eukaryota</taxon>
        <taxon>Fungi</taxon>
        <taxon>Fungi incertae sedis</taxon>
        <taxon>Zoopagomycota</taxon>
        <taxon>Kickxellomycotina</taxon>
        <taxon>Kickxellomycetes</taxon>
        <taxon>Kickxellales</taxon>
        <taxon>Kickxellaceae</taxon>
        <taxon>Mycoemilia</taxon>
    </lineage>
</organism>
<evidence type="ECO:0000313" key="11">
    <source>
        <dbReference type="EMBL" id="KAJ1914855.1"/>
    </source>
</evidence>